<dbReference type="GO" id="GO:0000209">
    <property type="term" value="P:protein polyubiquitination"/>
    <property type="evidence" value="ECO:0007669"/>
    <property type="project" value="TreeGrafter"/>
</dbReference>
<keyword evidence="7" id="KW-1185">Reference proteome</keyword>
<dbReference type="SMART" id="SM00184">
    <property type="entry name" value="RING"/>
    <property type="match status" value="1"/>
</dbReference>
<evidence type="ECO:0000256" key="2">
    <source>
        <dbReference type="ARBA" id="ARBA00022771"/>
    </source>
</evidence>
<dbReference type="InterPro" id="IPR001841">
    <property type="entry name" value="Znf_RING"/>
</dbReference>
<dbReference type="PANTHER" id="PTHR46016">
    <property type="entry name" value="ZINC FINGER, RING/FYVE/PHD-TYPE"/>
    <property type="match status" value="1"/>
</dbReference>
<dbReference type="EMBL" id="OC875885">
    <property type="protein sequence ID" value="CAD7638776.1"/>
    <property type="molecule type" value="Genomic_DNA"/>
</dbReference>
<keyword evidence="3" id="KW-0862">Zinc</keyword>
<organism evidence="6">
    <name type="scientific">Medioppia subpectinata</name>
    <dbReference type="NCBI Taxonomy" id="1979941"/>
    <lineage>
        <taxon>Eukaryota</taxon>
        <taxon>Metazoa</taxon>
        <taxon>Ecdysozoa</taxon>
        <taxon>Arthropoda</taxon>
        <taxon>Chelicerata</taxon>
        <taxon>Arachnida</taxon>
        <taxon>Acari</taxon>
        <taxon>Acariformes</taxon>
        <taxon>Sarcoptiformes</taxon>
        <taxon>Oribatida</taxon>
        <taxon>Brachypylina</taxon>
        <taxon>Oppioidea</taxon>
        <taxon>Oppiidae</taxon>
        <taxon>Medioppia</taxon>
    </lineage>
</organism>
<dbReference type="Proteomes" id="UP000759131">
    <property type="component" value="Unassembled WGS sequence"/>
</dbReference>
<dbReference type="OrthoDB" id="264917at2759"/>
<dbReference type="GO" id="GO:0007017">
    <property type="term" value="P:microtubule-based process"/>
    <property type="evidence" value="ECO:0007669"/>
    <property type="project" value="InterPro"/>
</dbReference>
<evidence type="ECO:0000259" key="5">
    <source>
        <dbReference type="PROSITE" id="PS50089"/>
    </source>
</evidence>
<dbReference type="GO" id="GO:0061630">
    <property type="term" value="F:ubiquitin protein ligase activity"/>
    <property type="evidence" value="ECO:0007669"/>
    <property type="project" value="TreeGrafter"/>
</dbReference>
<keyword evidence="2 4" id="KW-0863">Zinc-finger</keyword>
<protein>
    <recommendedName>
        <fullName evidence="5">RING-type domain-containing protein</fullName>
    </recommendedName>
</protein>
<dbReference type="SMART" id="SM00504">
    <property type="entry name" value="Ubox"/>
    <property type="match status" value="1"/>
</dbReference>
<evidence type="ECO:0000256" key="4">
    <source>
        <dbReference type="PROSITE-ProRule" id="PRU00175"/>
    </source>
</evidence>
<dbReference type="SUPFAM" id="SSF57850">
    <property type="entry name" value="RING/U-box"/>
    <property type="match status" value="1"/>
</dbReference>
<evidence type="ECO:0000313" key="6">
    <source>
        <dbReference type="EMBL" id="CAD7638776.1"/>
    </source>
</evidence>
<gene>
    <name evidence="6" type="ORF">OSB1V03_LOCUS17533</name>
</gene>
<dbReference type="EMBL" id="CAJPIZ010021310">
    <property type="protein sequence ID" value="CAG2117580.1"/>
    <property type="molecule type" value="Genomic_DNA"/>
</dbReference>
<dbReference type="Gene3D" id="3.30.740.10">
    <property type="entry name" value="Protein Inhibitor Of Neuronal Nitric Oxide Synthase"/>
    <property type="match status" value="1"/>
</dbReference>
<dbReference type="GO" id="GO:0008270">
    <property type="term" value="F:zinc ion binding"/>
    <property type="evidence" value="ECO:0007669"/>
    <property type="project" value="UniProtKB-KW"/>
</dbReference>
<dbReference type="GO" id="GO:0006511">
    <property type="term" value="P:ubiquitin-dependent protein catabolic process"/>
    <property type="evidence" value="ECO:0007669"/>
    <property type="project" value="TreeGrafter"/>
</dbReference>
<dbReference type="PROSITE" id="PS00518">
    <property type="entry name" value="ZF_RING_1"/>
    <property type="match status" value="1"/>
</dbReference>
<evidence type="ECO:0000256" key="3">
    <source>
        <dbReference type="ARBA" id="ARBA00022833"/>
    </source>
</evidence>
<dbReference type="InterPro" id="IPR017907">
    <property type="entry name" value="Znf_RING_CS"/>
</dbReference>
<reference evidence="6" key="1">
    <citation type="submission" date="2020-11" db="EMBL/GenBank/DDBJ databases">
        <authorList>
            <person name="Tran Van P."/>
        </authorList>
    </citation>
    <scope>NUCLEOTIDE SEQUENCE</scope>
</reference>
<proteinExistence type="predicted"/>
<dbReference type="AlphaFoldDB" id="A0A7R9LBT3"/>
<dbReference type="InterPro" id="IPR051438">
    <property type="entry name" value="RNF_E3_ubiq-protein_ligase"/>
</dbReference>
<evidence type="ECO:0000313" key="7">
    <source>
        <dbReference type="Proteomes" id="UP000759131"/>
    </source>
</evidence>
<dbReference type="Gene3D" id="3.30.40.10">
    <property type="entry name" value="Zinc/RING finger domain, C3HC4 (zinc finger)"/>
    <property type="match status" value="1"/>
</dbReference>
<feature type="non-terminal residue" evidence="6">
    <location>
        <position position="1"/>
    </location>
</feature>
<name>A0A7R9LBT3_9ACAR</name>
<accession>A0A7R9LBT3</accession>
<dbReference type="InterPro" id="IPR003613">
    <property type="entry name" value="Ubox_domain"/>
</dbReference>
<dbReference type="PANTHER" id="PTHR46016:SF1">
    <property type="entry name" value="RING-TYPE DOMAIN-CONTAINING PROTEIN"/>
    <property type="match status" value="1"/>
</dbReference>
<sequence>MPGYCVDRFPNLSAEDREEYTCSICQDIFNTPVTTSCRHTFCEDCITEWLESNTTCPNDRKRLSPRKLSPASLQHMSAPVMLINKMNADMRDKTVAIIRKMLAKHNTVSDVCKHAVDCMDLEFGTDWQCLAEWCAGTQRYLNPKKGFYLRVKFTPITFTMYHSKRARLERNKIVRQLDNIETDMKASMVSVVTGIVLDAIDRSSSIRKTARNIEARMESRYEGTKWVCFLYDHGGYRINRY</sequence>
<keyword evidence="1" id="KW-0479">Metal-binding</keyword>
<feature type="domain" description="RING-type" evidence="5">
    <location>
        <begin position="22"/>
        <end position="60"/>
    </location>
</feature>
<dbReference type="GO" id="GO:0030286">
    <property type="term" value="C:dynein complex"/>
    <property type="evidence" value="ECO:0007669"/>
    <property type="project" value="InterPro"/>
</dbReference>
<dbReference type="InterPro" id="IPR013083">
    <property type="entry name" value="Znf_RING/FYVE/PHD"/>
</dbReference>
<dbReference type="InterPro" id="IPR037177">
    <property type="entry name" value="DLC_sf"/>
</dbReference>
<evidence type="ECO:0000256" key="1">
    <source>
        <dbReference type="ARBA" id="ARBA00022723"/>
    </source>
</evidence>
<dbReference type="Pfam" id="PF13923">
    <property type="entry name" value="zf-C3HC4_2"/>
    <property type="match status" value="1"/>
</dbReference>
<dbReference type="PROSITE" id="PS50089">
    <property type="entry name" value="ZF_RING_2"/>
    <property type="match status" value="1"/>
</dbReference>